<accession>A0AA41Q7Q0</accession>
<keyword evidence="2" id="KW-0472">Membrane</keyword>
<gene>
    <name evidence="3" type="ORF">LZ495_34325</name>
</gene>
<keyword evidence="2" id="KW-1133">Transmembrane helix</keyword>
<reference evidence="3" key="1">
    <citation type="submission" date="2022-01" db="EMBL/GenBank/DDBJ databases">
        <title>Genome-Based Taxonomic Classification of the Phylum Actinobacteria.</title>
        <authorList>
            <person name="Gao Y."/>
        </authorList>
    </citation>
    <scope>NUCLEOTIDE SEQUENCE</scope>
    <source>
        <strain evidence="3">KLBMP 8922</strain>
    </source>
</reference>
<feature type="region of interest" description="Disordered" evidence="1">
    <location>
        <begin position="1"/>
        <end position="148"/>
    </location>
</feature>
<name>A0AA41Q7Q0_9ACTN</name>
<dbReference type="Proteomes" id="UP001165378">
    <property type="component" value="Unassembled WGS sequence"/>
</dbReference>
<dbReference type="PRINTS" id="PR01217">
    <property type="entry name" value="PRICHEXTENSN"/>
</dbReference>
<dbReference type="AlphaFoldDB" id="A0AA41Q7Q0"/>
<keyword evidence="4" id="KW-1185">Reference proteome</keyword>
<feature type="compositionally biased region" description="Pro residues" evidence="1">
    <location>
        <begin position="92"/>
        <end position="110"/>
    </location>
</feature>
<feature type="compositionally biased region" description="Pro residues" evidence="1">
    <location>
        <begin position="15"/>
        <end position="28"/>
    </location>
</feature>
<keyword evidence="2" id="KW-0812">Transmembrane</keyword>
<protein>
    <submittedName>
        <fullName evidence="3">Uncharacterized protein</fullName>
    </submittedName>
</protein>
<feature type="region of interest" description="Disordered" evidence="1">
    <location>
        <begin position="208"/>
        <end position="237"/>
    </location>
</feature>
<evidence type="ECO:0000313" key="4">
    <source>
        <dbReference type="Proteomes" id="UP001165378"/>
    </source>
</evidence>
<sequence>DDPTRVVPRGGSGMPPAPGRPSGPPVPDPTRVLDEVVPPQQFRPPAQPPGYPPPPPLYRDDPAAGYRGGAPQYAAPGAAGGSGPGQNAPYRSPEPPPRSAPPQHRPPQHQPPQQREATRPPDVEPPRRAPREPREPRPSRGRGFRPTSVPGVGCLSGCLMRMVMTLVIMAAGLVALYYLTPLHTWIDSALDVFDEVKGWYEKAKDFFDGGGDKGTGETGGTNGLPTGLPKGIPTKLP</sequence>
<feature type="compositionally biased region" description="Basic and acidic residues" evidence="1">
    <location>
        <begin position="116"/>
        <end position="138"/>
    </location>
</feature>
<dbReference type="EMBL" id="JAKFHA010000032">
    <property type="protein sequence ID" value="MCF2532266.1"/>
    <property type="molecule type" value="Genomic_DNA"/>
</dbReference>
<organism evidence="3 4">
    <name type="scientific">Yinghuangia soli</name>
    <dbReference type="NCBI Taxonomy" id="2908204"/>
    <lineage>
        <taxon>Bacteria</taxon>
        <taxon>Bacillati</taxon>
        <taxon>Actinomycetota</taxon>
        <taxon>Actinomycetes</taxon>
        <taxon>Kitasatosporales</taxon>
        <taxon>Streptomycetaceae</taxon>
        <taxon>Yinghuangia</taxon>
    </lineage>
</organism>
<evidence type="ECO:0000313" key="3">
    <source>
        <dbReference type="EMBL" id="MCF2532266.1"/>
    </source>
</evidence>
<evidence type="ECO:0000256" key="1">
    <source>
        <dbReference type="SAM" id="MobiDB-lite"/>
    </source>
</evidence>
<evidence type="ECO:0000256" key="2">
    <source>
        <dbReference type="SAM" id="Phobius"/>
    </source>
</evidence>
<feature type="non-terminal residue" evidence="3">
    <location>
        <position position="1"/>
    </location>
</feature>
<feature type="compositionally biased region" description="Pro residues" evidence="1">
    <location>
        <begin position="41"/>
        <end position="57"/>
    </location>
</feature>
<feature type="transmembrane region" description="Helical" evidence="2">
    <location>
        <begin position="159"/>
        <end position="179"/>
    </location>
</feature>
<proteinExistence type="predicted"/>
<comment type="caution">
    <text evidence="3">The sequence shown here is derived from an EMBL/GenBank/DDBJ whole genome shotgun (WGS) entry which is preliminary data.</text>
</comment>
<feature type="compositionally biased region" description="Low complexity" evidence="1">
    <location>
        <begin position="63"/>
        <end position="77"/>
    </location>
</feature>